<dbReference type="Gene3D" id="2.80.10.50">
    <property type="match status" value="1"/>
</dbReference>
<keyword evidence="1" id="KW-0430">Lectin</keyword>
<organism evidence="1 2">
    <name type="scientific">Rhizoctonia solani</name>
    <dbReference type="NCBI Taxonomy" id="456999"/>
    <lineage>
        <taxon>Eukaryota</taxon>
        <taxon>Fungi</taxon>
        <taxon>Dikarya</taxon>
        <taxon>Basidiomycota</taxon>
        <taxon>Agaricomycotina</taxon>
        <taxon>Agaricomycetes</taxon>
        <taxon>Cantharellales</taxon>
        <taxon>Ceratobasidiaceae</taxon>
        <taxon>Rhizoctonia</taxon>
    </lineage>
</organism>
<dbReference type="AlphaFoldDB" id="A0A8H8SYZ3"/>
<dbReference type="GO" id="GO:0030246">
    <property type="term" value="F:carbohydrate binding"/>
    <property type="evidence" value="ECO:0007669"/>
    <property type="project" value="UniProtKB-KW"/>
</dbReference>
<evidence type="ECO:0000313" key="2">
    <source>
        <dbReference type="Proteomes" id="UP000650533"/>
    </source>
</evidence>
<dbReference type="SUPFAM" id="SSF50370">
    <property type="entry name" value="Ricin B-like lectins"/>
    <property type="match status" value="1"/>
</dbReference>
<gene>
    <name evidence="1" type="ORF">RhiXN_08060</name>
</gene>
<dbReference type="CDD" id="cd23455">
    <property type="entry name" value="beta-trefoil_Ricin_RSA"/>
    <property type="match status" value="1"/>
</dbReference>
<accession>A0A8H8SYZ3</accession>
<protein>
    <submittedName>
        <fullName evidence="1">Ricin-type beta-trefoil lectin domain protein</fullName>
    </submittedName>
</protein>
<proteinExistence type="predicted"/>
<reference evidence="1" key="1">
    <citation type="submission" date="2020-05" db="EMBL/GenBank/DDBJ databases">
        <title>Evolutionary and genomic comparisons of hybrid uninucleate and nonhybrid Rhizoctonia fungi.</title>
        <authorList>
            <person name="Li C."/>
            <person name="Chen X."/>
        </authorList>
    </citation>
    <scope>NUCLEOTIDE SEQUENCE</scope>
    <source>
        <strain evidence="1">AG-1 IA</strain>
    </source>
</reference>
<dbReference type="KEGG" id="rsx:RhiXN_08060"/>
<dbReference type="RefSeq" id="XP_043183261.1">
    <property type="nucleotide sequence ID" value="XM_043327876.1"/>
</dbReference>
<sequence>MASSTPTTSQPTFASGVYKLKNVATGTLLDLWNGETNEGTIIQEPELNTSPIANANAHIDIDLQWHVEWTGTANQLTLRNFKSGTYFGAGPSGVQNGSAPLGSATAVPVVLVVADKGYAIEPVADRGVVLDLQTNSSANRVPAVYRTNTATDTQKWVFVKAD</sequence>
<dbReference type="EMBL" id="CP059666">
    <property type="protein sequence ID" value="QRW23024.1"/>
    <property type="molecule type" value="Genomic_DNA"/>
</dbReference>
<dbReference type="GeneID" id="67030339"/>
<dbReference type="InterPro" id="IPR035992">
    <property type="entry name" value="Ricin_B-like_lectins"/>
</dbReference>
<evidence type="ECO:0000313" key="1">
    <source>
        <dbReference type="EMBL" id="QRW23024.1"/>
    </source>
</evidence>
<name>A0A8H8SYZ3_9AGAM</name>
<dbReference type="Proteomes" id="UP000650533">
    <property type="component" value="Chromosome 9"/>
</dbReference>